<sequence length="234" mass="26262">MNSLPYLFIFSILISFSKSYVTWDQESRLHPVHGLYVKPSNDGTTGDLYVAATENDGAQSQWLTDQPVNFLTAASQVKSKSVPVSFTSRLTKTSSPNEETIVSKKRAVIKSPAVKYAYAVPGTEAMVPYPYPMRPKQAEEFSPCSNSFPMNPYSPYNYFYPYMMSALTNAMKTMKENEGSEETQNMIPQTPPPYWPHPYTYPYQYVMVDPTAWSQSQTDVSPTPTTTTSSAENA</sequence>
<evidence type="ECO:0000313" key="4">
    <source>
        <dbReference type="Proteomes" id="UP000789524"/>
    </source>
</evidence>
<feature type="signal peptide" evidence="2">
    <location>
        <begin position="1"/>
        <end position="19"/>
    </location>
</feature>
<dbReference type="AlphaFoldDB" id="A0A8J2R8B1"/>
<comment type="caution">
    <text evidence="3">The sequence shown here is derived from an EMBL/GenBank/DDBJ whole genome shotgun (WGS) entry which is preliminary data.</text>
</comment>
<evidence type="ECO:0000313" key="3">
    <source>
        <dbReference type="EMBL" id="CAG9585246.1"/>
    </source>
</evidence>
<dbReference type="EMBL" id="CAKASE010000083">
    <property type="protein sequence ID" value="CAG9585246.1"/>
    <property type="molecule type" value="Genomic_DNA"/>
</dbReference>
<evidence type="ECO:0000256" key="2">
    <source>
        <dbReference type="SAM" id="SignalP"/>
    </source>
</evidence>
<reference evidence="3" key="1">
    <citation type="submission" date="2021-09" db="EMBL/GenBank/DDBJ databases">
        <authorList>
            <person name="Martin H S."/>
        </authorList>
    </citation>
    <scope>NUCLEOTIDE SEQUENCE</scope>
</reference>
<name>A0A8J2R8B1_9NEOP</name>
<protein>
    <submittedName>
        <fullName evidence="3">(African queen) hypothetical protein</fullName>
    </submittedName>
</protein>
<accession>A0A8J2R8B1</accession>
<feature type="region of interest" description="Disordered" evidence="1">
    <location>
        <begin position="214"/>
        <end position="234"/>
    </location>
</feature>
<organism evidence="3 4">
    <name type="scientific">Danaus chrysippus</name>
    <name type="common">African queen</name>
    <dbReference type="NCBI Taxonomy" id="151541"/>
    <lineage>
        <taxon>Eukaryota</taxon>
        <taxon>Metazoa</taxon>
        <taxon>Ecdysozoa</taxon>
        <taxon>Arthropoda</taxon>
        <taxon>Hexapoda</taxon>
        <taxon>Insecta</taxon>
        <taxon>Pterygota</taxon>
        <taxon>Neoptera</taxon>
        <taxon>Endopterygota</taxon>
        <taxon>Lepidoptera</taxon>
        <taxon>Glossata</taxon>
        <taxon>Ditrysia</taxon>
        <taxon>Papilionoidea</taxon>
        <taxon>Nymphalidae</taxon>
        <taxon>Danainae</taxon>
        <taxon>Danaini</taxon>
        <taxon>Danaina</taxon>
        <taxon>Danaus</taxon>
        <taxon>Anosia</taxon>
    </lineage>
</organism>
<dbReference type="Proteomes" id="UP000789524">
    <property type="component" value="Unassembled WGS sequence"/>
</dbReference>
<feature type="chain" id="PRO_5035260643" evidence="2">
    <location>
        <begin position="20"/>
        <end position="234"/>
    </location>
</feature>
<keyword evidence="4" id="KW-1185">Reference proteome</keyword>
<proteinExistence type="predicted"/>
<gene>
    <name evidence="3" type="ORF">DCHRY22_LOCUS15708</name>
</gene>
<keyword evidence="2" id="KW-0732">Signal</keyword>
<evidence type="ECO:0000256" key="1">
    <source>
        <dbReference type="SAM" id="MobiDB-lite"/>
    </source>
</evidence>
<dbReference type="OrthoDB" id="6921739at2759"/>